<gene>
    <name evidence="1" type="ORF">H2198_006113</name>
</gene>
<comment type="caution">
    <text evidence="1">The sequence shown here is derived from an EMBL/GenBank/DDBJ whole genome shotgun (WGS) entry which is preliminary data.</text>
</comment>
<accession>A0ACC3A3S4</accession>
<sequence length="301" mass="34847">MTGTALPQKVQRNHFPFFELPVELQQHVLFSFLAGWKATLEIHEKQQSQTLIAAGANPIKSTTRIWSSNIADMLNFALTCKIFQDFVYATQWDSALFSGELDLVEANGDLKCLLAPTSFYRPKRFRTAVFLKQGPYPKDTVDTYRDARQNYHDKILDWIIQNTRHLSLYADEIVAEPPWSHFTNLKSVNLYLPVEYLLPWHGTRYPCEQSQENACQMVQRECYQLYEDNNRGWKMLTGLDIDIFVQLQTTHMHLLSYEQEDDLGDVEAIKELTIEEVADMVIICKVKNNAKQSMKLIVLSS</sequence>
<name>A0ACC3A3S4_9EURO</name>
<protein>
    <submittedName>
        <fullName evidence="1">Uncharacterized protein</fullName>
    </submittedName>
</protein>
<dbReference type="Proteomes" id="UP001172386">
    <property type="component" value="Unassembled WGS sequence"/>
</dbReference>
<organism evidence="1 2">
    <name type="scientific">Neophaeococcomyces mojaviensis</name>
    <dbReference type="NCBI Taxonomy" id="3383035"/>
    <lineage>
        <taxon>Eukaryota</taxon>
        <taxon>Fungi</taxon>
        <taxon>Dikarya</taxon>
        <taxon>Ascomycota</taxon>
        <taxon>Pezizomycotina</taxon>
        <taxon>Eurotiomycetes</taxon>
        <taxon>Chaetothyriomycetidae</taxon>
        <taxon>Chaetothyriales</taxon>
        <taxon>Chaetothyriales incertae sedis</taxon>
        <taxon>Neophaeococcomyces</taxon>
    </lineage>
</organism>
<evidence type="ECO:0000313" key="1">
    <source>
        <dbReference type="EMBL" id="KAJ9654931.1"/>
    </source>
</evidence>
<evidence type="ECO:0000313" key="2">
    <source>
        <dbReference type="Proteomes" id="UP001172386"/>
    </source>
</evidence>
<proteinExistence type="predicted"/>
<keyword evidence="2" id="KW-1185">Reference proteome</keyword>
<dbReference type="EMBL" id="JAPDRQ010000109">
    <property type="protein sequence ID" value="KAJ9654931.1"/>
    <property type="molecule type" value="Genomic_DNA"/>
</dbReference>
<reference evidence="1" key="1">
    <citation type="submission" date="2022-10" db="EMBL/GenBank/DDBJ databases">
        <title>Culturing micro-colonial fungi from biological soil crusts in the Mojave desert and describing Neophaeococcomyces mojavensis, and introducing the new genera and species Taxawa tesnikishii.</title>
        <authorList>
            <person name="Kurbessoian T."/>
            <person name="Stajich J.E."/>
        </authorList>
    </citation>
    <scope>NUCLEOTIDE SEQUENCE</scope>
    <source>
        <strain evidence="1">JES_112</strain>
    </source>
</reference>